<evidence type="ECO:0000256" key="2">
    <source>
        <dbReference type="ARBA" id="ARBA00022448"/>
    </source>
</evidence>
<dbReference type="HAMAP" id="MF_00422">
    <property type="entry name" value="SecE"/>
    <property type="match status" value="1"/>
</dbReference>
<evidence type="ECO:0000256" key="1">
    <source>
        <dbReference type="ARBA" id="ARBA00004370"/>
    </source>
</evidence>
<evidence type="ECO:0000256" key="9">
    <source>
        <dbReference type="HAMAP-Rule" id="MF_00422"/>
    </source>
</evidence>
<dbReference type="Pfam" id="PF00584">
    <property type="entry name" value="SecE"/>
    <property type="match status" value="1"/>
</dbReference>
<name>A0ABS4ZJD2_9MICO</name>
<dbReference type="InterPro" id="IPR038379">
    <property type="entry name" value="SecE_sf"/>
</dbReference>
<comment type="similarity">
    <text evidence="9">Belongs to the SecE/SEC61-gamma family.</text>
</comment>
<keyword evidence="11" id="KW-1185">Reference proteome</keyword>
<protein>
    <recommendedName>
        <fullName evidence="9">Protein translocase subunit SecE</fullName>
    </recommendedName>
</protein>
<keyword evidence="5 9" id="KW-0653">Protein transport</keyword>
<keyword evidence="2 9" id="KW-0813">Transport</keyword>
<evidence type="ECO:0000313" key="11">
    <source>
        <dbReference type="Proteomes" id="UP001519362"/>
    </source>
</evidence>
<comment type="function">
    <text evidence="9">Essential subunit of the Sec protein translocation channel SecYEG. Clamps together the 2 halves of SecY. May contact the channel plug during translocation.</text>
</comment>
<keyword evidence="4 9" id="KW-0812">Transmembrane</keyword>
<evidence type="ECO:0000256" key="6">
    <source>
        <dbReference type="ARBA" id="ARBA00022989"/>
    </source>
</evidence>
<keyword evidence="3 9" id="KW-1003">Cell membrane</keyword>
<dbReference type="Gene3D" id="1.20.5.1030">
    <property type="entry name" value="Preprotein translocase secy subunit"/>
    <property type="match status" value="1"/>
</dbReference>
<evidence type="ECO:0000256" key="8">
    <source>
        <dbReference type="ARBA" id="ARBA00023136"/>
    </source>
</evidence>
<dbReference type="InterPro" id="IPR001901">
    <property type="entry name" value="Translocase_SecE/Sec61-g"/>
</dbReference>
<dbReference type="EMBL" id="JAGIOL010000001">
    <property type="protein sequence ID" value="MBP2437148.1"/>
    <property type="molecule type" value="Genomic_DNA"/>
</dbReference>
<evidence type="ECO:0000256" key="5">
    <source>
        <dbReference type="ARBA" id="ARBA00022927"/>
    </source>
</evidence>
<organism evidence="10 11">
    <name type="scientific">Microbacterium amylolyticum</name>
    <dbReference type="NCBI Taxonomy" id="936337"/>
    <lineage>
        <taxon>Bacteria</taxon>
        <taxon>Bacillati</taxon>
        <taxon>Actinomycetota</taxon>
        <taxon>Actinomycetes</taxon>
        <taxon>Micrococcales</taxon>
        <taxon>Microbacteriaceae</taxon>
        <taxon>Microbacterium</taxon>
    </lineage>
</organism>
<evidence type="ECO:0000256" key="4">
    <source>
        <dbReference type="ARBA" id="ARBA00022692"/>
    </source>
</evidence>
<proteinExistence type="inferred from homology"/>
<sequence>MSQEAIGGAAASASVAKKPNFFARILIFFREVIAELRKVVTPTRKELLKFTSVVLGFVVVMMAIIFGMDWIFAEVNKFVFGNPNIS</sequence>
<evidence type="ECO:0000313" key="10">
    <source>
        <dbReference type="EMBL" id="MBP2437148.1"/>
    </source>
</evidence>
<feature type="transmembrane region" description="Helical" evidence="9">
    <location>
        <begin position="47"/>
        <end position="73"/>
    </location>
</feature>
<reference evidence="10 11" key="1">
    <citation type="submission" date="2021-03" db="EMBL/GenBank/DDBJ databases">
        <title>Sequencing the genomes of 1000 actinobacteria strains.</title>
        <authorList>
            <person name="Klenk H.-P."/>
        </authorList>
    </citation>
    <scope>NUCLEOTIDE SEQUENCE [LARGE SCALE GENOMIC DNA]</scope>
    <source>
        <strain evidence="10 11">DSM 24221</strain>
    </source>
</reference>
<dbReference type="PANTHER" id="PTHR33910:SF1">
    <property type="entry name" value="PROTEIN TRANSLOCASE SUBUNIT SECE"/>
    <property type="match status" value="1"/>
</dbReference>
<evidence type="ECO:0000256" key="7">
    <source>
        <dbReference type="ARBA" id="ARBA00023010"/>
    </source>
</evidence>
<evidence type="ECO:0000256" key="3">
    <source>
        <dbReference type="ARBA" id="ARBA00022475"/>
    </source>
</evidence>
<dbReference type="PANTHER" id="PTHR33910">
    <property type="entry name" value="PROTEIN TRANSLOCASE SUBUNIT SECE"/>
    <property type="match status" value="1"/>
</dbReference>
<accession>A0ABS4ZJD2</accession>
<keyword evidence="7 9" id="KW-0811">Translocation</keyword>
<comment type="caution">
    <text evidence="10">The sequence shown here is derived from an EMBL/GenBank/DDBJ whole genome shotgun (WGS) entry which is preliminary data.</text>
</comment>
<dbReference type="RefSeq" id="WP_165134686.1">
    <property type="nucleotide sequence ID" value="NZ_CP049253.1"/>
</dbReference>
<comment type="subcellular location">
    <subcellularLocation>
        <location evidence="9">Cell membrane</location>
        <topology evidence="9">Single-pass membrane protein</topology>
    </subcellularLocation>
    <subcellularLocation>
        <location evidence="1">Membrane</location>
    </subcellularLocation>
</comment>
<keyword evidence="6 9" id="KW-1133">Transmembrane helix</keyword>
<dbReference type="NCBIfam" id="TIGR00964">
    <property type="entry name" value="secE_bact"/>
    <property type="match status" value="1"/>
</dbReference>
<keyword evidence="8 9" id="KW-0472">Membrane</keyword>
<gene>
    <name evidence="9" type="primary">secE</name>
    <name evidence="10" type="ORF">JOF34_001734</name>
</gene>
<dbReference type="Proteomes" id="UP001519362">
    <property type="component" value="Unassembled WGS sequence"/>
</dbReference>
<dbReference type="InterPro" id="IPR005807">
    <property type="entry name" value="SecE_bac"/>
</dbReference>
<comment type="subunit">
    <text evidence="9">Component of the Sec protein translocase complex. Heterotrimer consisting of SecY, SecE and SecG subunits. The heterotrimers can form oligomers, although 1 heterotrimer is thought to be able to translocate proteins. Interacts with the ribosome. Interacts with SecDF, and other proteins may be involved. Interacts with SecA.</text>
</comment>